<dbReference type="InterPro" id="IPR050121">
    <property type="entry name" value="Cytochrome_P450_monoxygenase"/>
</dbReference>
<dbReference type="InterPro" id="IPR036396">
    <property type="entry name" value="Cyt_P450_sf"/>
</dbReference>
<dbReference type="Pfam" id="PF00067">
    <property type="entry name" value="p450"/>
    <property type="match status" value="1"/>
</dbReference>
<evidence type="ECO:0000256" key="3">
    <source>
        <dbReference type="ARBA" id="ARBA00022723"/>
    </source>
</evidence>
<dbReference type="InterPro" id="IPR002403">
    <property type="entry name" value="Cyt_P450_E_grp-IV"/>
</dbReference>
<reference evidence="9" key="3">
    <citation type="submission" date="2025-08" db="UniProtKB">
        <authorList>
            <consortium name="RefSeq"/>
        </authorList>
    </citation>
    <scope>IDENTIFICATION</scope>
    <source>
        <strain evidence="9">CBS 342.82</strain>
    </source>
</reference>
<evidence type="ECO:0000256" key="2">
    <source>
        <dbReference type="ARBA" id="ARBA00010617"/>
    </source>
</evidence>
<dbReference type="Proteomes" id="UP000504637">
    <property type="component" value="Unplaced"/>
</dbReference>
<gene>
    <name evidence="9" type="ORF">K489DRAFT_327483</name>
</gene>
<dbReference type="InterPro" id="IPR001128">
    <property type="entry name" value="Cyt_P450"/>
</dbReference>
<dbReference type="PRINTS" id="PR00465">
    <property type="entry name" value="EP450IV"/>
</dbReference>
<evidence type="ECO:0000313" key="9">
    <source>
        <dbReference type="RefSeq" id="XP_033455622.1"/>
    </source>
</evidence>
<reference evidence="9" key="2">
    <citation type="submission" date="2020-04" db="EMBL/GenBank/DDBJ databases">
        <authorList>
            <consortium name="NCBI Genome Project"/>
        </authorList>
    </citation>
    <scope>NUCLEOTIDE SEQUENCE</scope>
    <source>
        <strain evidence="9">CBS 342.82</strain>
    </source>
</reference>
<accession>A0A6J3LRY6</accession>
<evidence type="ECO:0000256" key="7">
    <source>
        <dbReference type="PIRSR" id="PIRSR602403-1"/>
    </source>
</evidence>
<name>A0A6J3LRY6_9PEZI</name>
<keyword evidence="3 7" id="KW-0479">Metal-binding</keyword>
<feature type="binding site" description="axial binding residue" evidence="7">
    <location>
        <position position="99"/>
    </location>
    <ligand>
        <name>heme</name>
        <dbReference type="ChEBI" id="CHEBI:30413"/>
    </ligand>
    <ligandPart>
        <name>Fe</name>
        <dbReference type="ChEBI" id="CHEBI:18248"/>
    </ligandPart>
</feature>
<evidence type="ECO:0000256" key="4">
    <source>
        <dbReference type="ARBA" id="ARBA00023002"/>
    </source>
</evidence>
<dbReference type="GO" id="GO:0016705">
    <property type="term" value="F:oxidoreductase activity, acting on paired donors, with incorporation or reduction of molecular oxygen"/>
    <property type="evidence" value="ECO:0007669"/>
    <property type="project" value="InterPro"/>
</dbReference>
<reference evidence="9" key="1">
    <citation type="submission" date="2020-01" db="EMBL/GenBank/DDBJ databases">
        <authorList>
            <consortium name="DOE Joint Genome Institute"/>
            <person name="Haridas S."/>
            <person name="Albert R."/>
            <person name="Binder M."/>
            <person name="Bloem J."/>
            <person name="Labutti K."/>
            <person name="Salamov A."/>
            <person name="Andreopoulos B."/>
            <person name="Baker S.E."/>
            <person name="Barry K."/>
            <person name="Bills G."/>
            <person name="Bluhm B.H."/>
            <person name="Cannon C."/>
            <person name="Castanera R."/>
            <person name="Culley D.E."/>
            <person name="Daum C."/>
            <person name="Ezra D."/>
            <person name="Gonzalez J.B."/>
            <person name="Henrissat B."/>
            <person name="Kuo A."/>
            <person name="Liang C."/>
            <person name="Lipzen A."/>
            <person name="Lutzoni F."/>
            <person name="Magnuson J."/>
            <person name="Mondo S."/>
            <person name="Nolan M."/>
            <person name="Ohm R."/>
            <person name="Pangilinan J."/>
            <person name="Park H.-J."/>
            <person name="Ramirez L."/>
            <person name="Alfaro M."/>
            <person name="Sun H."/>
            <person name="Tritt A."/>
            <person name="Yoshinaga Y."/>
            <person name="Zwiers L.-H."/>
            <person name="Turgeon B.G."/>
            <person name="Goodwin S.B."/>
            <person name="Spatafora J.W."/>
            <person name="Crous P.W."/>
            <person name="Grigoriev I.V."/>
        </authorList>
    </citation>
    <scope>NUCLEOTIDE SEQUENCE</scope>
    <source>
        <strain evidence="9">CBS 342.82</strain>
    </source>
</reference>
<keyword evidence="7" id="KW-0349">Heme</keyword>
<dbReference type="OrthoDB" id="3945418at2759"/>
<evidence type="ECO:0000256" key="6">
    <source>
        <dbReference type="ARBA" id="ARBA00023033"/>
    </source>
</evidence>
<evidence type="ECO:0000256" key="1">
    <source>
        <dbReference type="ARBA" id="ARBA00001971"/>
    </source>
</evidence>
<dbReference type="PANTHER" id="PTHR24305">
    <property type="entry name" value="CYTOCHROME P450"/>
    <property type="match status" value="1"/>
</dbReference>
<evidence type="ECO:0000256" key="5">
    <source>
        <dbReference type="ARBA" id="ARBA00023004"/>
    </source>
</evidence>
<sequence length="137" mass="15139">SKTNYLEAVPYLTAVFQESLRGAHGVAGRLVRIAPDEDIDYHGQKIPSGMTFSVTQYIHNVNPGIFPEPHKFIPDRYLGPNEAETLRYLAPYGRGPGMCFGLNLAWPEMYLTITAVIGSLDLQLYDTCSSMTPLTGT</sequence>
<keyword evidence="4" id="KW-0560">Oxidoreductase</keyword>
<dbReference type="GeneID" id="54359794"/>
<keyword evidence="8" id="KW-1185">Reference proteome</keyword>
<protein>
    <submittedName>
        <fullName evidence="9">Cytochrome P450</fullName>
    </submittedName>
</protein>
<dbReference type="GO" id="GO:0020037">
    <property type="term" value="F:heme binding"/>
    <property type="evidence" value="ECO:0007669"/>
    <property type="project" value="InterPro"/>
</dbReference>
<feature type="non-terminal residue" evidence="9">
    <location>
        <position position="1"/>
    </location>
</feature>
<keyword evidence="5 7" id="KW-0408">Iron</keyword>
<dbReference type="RefSeq" id="XP_033455622.1">
    <property type="nucleotide sequence ID" value="XM_033601994.1"/>
</dbReference>
<dbReference type="GO" id="GO:0004497">
    <property type="term" value="F:monooxygenase activity"/>
    <property type="evidence" value="ECO:0007669"/>
    <property type="project" value="UniProtKB-KW"/>
</dbReference>
<comment type="cofactor">
    <cofactor evidence="1 7">
        <name>heme</name>
        <dbReference type="ChEBI" id="CHEBI:30413"/>
    </cofactor>
</comment>
<dbReference type="Gene3D" id="1.10.630.10">
    <property type="entry name" value="Cytochrome P450"/>
    <property type="match status" value="1"/>
</dbReference>
<keyword evidence="6" id="KW-0503">Monooxygenase</keyword>
<dbReference type="PANTHER" id="PTHR24305:SF157">
    <property type="entry name" value="N-ACETYLTRYPTOPHAN 6-HYDROXYLASE IVOC-RELATED"/>
    <property type="match status" value="1"/>
</dbReference>
<organism evidence="9">
    <name type="scientific">Dissoconium aciculare CBS 342.82</name>
    <dbReference type="NCBI Taxonomy" id="1314786"/>
    <lineage>
        <taxon>Eukaryota</taxon>
        <taxon>Fungi</taxon>
        <taxon>Dikarya</taxon>
        <taxon>Ascomycota</taxon>
        <taxon>Pezizomycotina</taxon>
        <taxon>Dothideomycetes</taxon>
        <taxon>Dothideomycetidae</taxon>
        <taxon>Mycosphaerellales</taxon>
        <taxon>Dissoconiaceae</taxon>
        <taxon>Dissoconium</taxon>
    </lineage>
</organism>
<dbReference type="GO" id="GO:0005506">
    <property type="term" value="F:iron ion binding"/>
    <property type="evidence" value="ECO:0007669"/>
    <property type="project" value="InterPro"/>
</dbReference>
<dbReference type="AlphaFoldDB" id="A0A6J3LRY6"/>
<comment type="similarity">
    <text evidence="2">Belongs to the cytochrome P450 family.</text>
</comment>
<proteinExistence type="inferred from homology"/>
<evidence type="ECO:0000313" key="8">
    <source>
        <dbReference type="Proteomes" id="UP000504637"/>
    </source>
</evidence>
<dbReference type="SUPFAM" id="SSF48264">
    <property type="entry name" value="Cytochrome P450"/>
    <property type="match status" value="1"/>
</dbReference>